<dbReference type="InterPro" id="IPR015943">
    <property type="entry name" value="WD40/YVTN_repeat-like_dom_sf"/>
</dbReference>
<protein>
    <submittedName>
        <fullName evidence="1">Uncharacterized protein</fullName>
    </submittedName>
</protein>
<organism evidence="1 2">
    <name type="scientific">Muricoccus pecuniae</name>
    <dbReference type="NCBI Taxonomy" id="693023"/>
    <lineage>
        <taxon>Bacteria</taxon>
        <taxon>Pseudomonadati</taxon>
        <taxon>Pseudomonadota</taxon>
        <taxon>Alphaproteobacteria</taxon>
        <taxon>Acetobacterales</taxon>
        <taxon>Roseomonadaceae</taxon>
        <taxon>Muricoccus</taxon>
    </lineage>
</organism>
<accession>A0A840YHR8</accession>
<dbReference type="Proteomes" id="UP000580654">
    <property type="component" value="Unassembled WGS sequence"/>
</dbReference>
<reference evidence="1 2" key="1">
    <citation type="submission" date="2020-08" db="EMBL/GenBank/DDBJ databases">
        <title>Genomic Encyclopedia of Type Strains, Phase IV (KMG-IV): sequencing the most valuable type-strain genomes for metagenomic binning, comparative biology and taxonomic classification.</title>
        <authorList>
            <person name="Goeker M."/>
        </authorList>
    </citation>
    <scope>NUCLEOTIDE SEQUENCE [LARGE SCALE GENOMIC DNA]</scope>
    <source>
        <strain evidence="1 2">DSM 25622</strain>
    </source>
</reference>
<keyword evidence="2" id="KW-1185">Reference proteome</keyword>
<sequence>MFRAFIEPAAAEPPPCMAAARRLLATSGRGIGTRELTGPLVAAFGEDATVTVVDPALRLGPAGLAGLARLPGAPSGFALDRLGQRLFMATQVPAALAMVDLATRRTETVLTLDAPVAALAWDASAEALLVLGMDGALSLRDPDTLQPRIISKILDGASGRREAVAALPRERLLVVAGSGRLWILESVTLRAVHVLPLSEGDDAEPVRIAVSEETATLFASAGHAALALHAVTGRVLARFDLPAPPRMLLPLSRGRAVAPLADGSVVVLDAAAGLRFDLASAGTTMVEAGLAGSTLYLRAGDTPQLALLDTERLRPGQPTQPAMAEAGTSPFGEAGLPLLAPLGEAMLIAHPGDRRIYMHHGMGMVAPRAAFAAGGSPLAGLVALAREPMRTGAARMELTAEAPAAGSWRLVFAVADQGRAICHDLVVTRENAG</sequence>
<dbReference type="Gene3D" id="2.130.10.10">
    <property type="entry name" value="YVTN repeat-like/Quinoprotein amine dehydrogenase"/>
    <property type="match status" value="1"/>
</dbReference>
<proteinExistence type="predicted"/>
<comment type="caution">
    <text evidence="1">The sequence shown here is derived from an EMBL/GenBank/DDBJ whole genome shotgun (WGS) entry which is preliminary data.</text>
</comment>
<dbReference type="AlphaFoldDB" id="A0A840YHR8"/>
<dbReference type="SUPFAM" id="SSF63829">
    <property type="entry name" value="Calcium-dependent phosphotriesterase"/>
    <property type="match status" value="1"/>
</dbReference>
<name>A0A840YHR8_9PROT</name>
<gene>
    <name evidence="1" type="ORF">FHS87_004029</name>
</gene>
<dbReference type="RefSeq" id="WP_184521114.1">
    <property type="nucleotide sequence ID" value="NZ_JACIJD010000026.1"/>
</dbReference>
<evidence type="ECO:0000313" key="1">
    <source>
        <dbReference type="EMBL" id="MBB5695961.1"/>
    </source>
</evidence>
<evidence type="ECO:0000313" key="2">
    <source>
        <dbReference type="Proteomes" id="UP000580654"/>
    </source>
</evidence>
<dbReference type="EMBL" id="JACIJD010000026">
    <property type="protein sequence ID" value="MBB5695961.1"/>
    <property type="molecule type" value="Genomic_DNA"/>
</dbReference>